<accession>A0A9X0WD08</accession>
<dbReference type="RefSeq" id="WP_200248601.1">
    <property type="nucleotide sequence ID" value="NZ_NRRY01000053.1"/>
</dbReference>
<protein>
    <recommendedName>
        <fullName evidence="3">GTPase</fullName>
    </recommendedName>
</protein>
<evidence type="ECO:0008006" key="3">
    <source>
        <dbReference type="Google" id="ProtNLM"/>
    </source>
</evidence>
<sequence length="123" mass="13952">MNRHNQLVFVYNADSGLFNTMADIGHKLFSPATYACDLCAITHGLLSERAEWRRFIESLSAPCEFLHRDQFRARFPDVQTLLPAIFRECEGRLVLCADAPAIAACESLVDLQALILRHCLDER</sequence>
<dbReference type="EMBL" id="NRRY01000053">
    <property type="protein sequence ID" value="MBK1620915.1"/>
    <property type="molecule type" value="Genomic_DNA"/>
</dbReference>
<gene>
    <name evidence="1" type="ORF">CKO42_21310</name>
</gene>
<keyword evidence="2" id="KW-1185">Reference proteome</keyword>
<comment type="caution">
    <text evidence="1">The sequence shown here is derived from an EMBL/GenBank/DDBJ whole genome shotgun (WGS) entry which is preliminary data.</text>
</comment>
<dbReference type="Proteomes" id="UP001138768">
    <property type="component" value="Unassembled WGS sequence"/>
</dbReference>
<reference evidence="1 2" key="1">
    <citation type="journal article" date="2020" name="Microorganisms">
        <title>Osmotic Adaptation and Compatible Solute Biosynthesis of Phototrophic Bacteria as Revealed from Genome Analyses.</title>
        <authorList>
            <person name="Imhoff J.F."/>
            <person name="Rahn T."/>
            <person name="Kunzel S."/>
            <person name="Keller A."/>
            <person name="Neulinger S.C."/>
        </authorList>
    </citation>
    <scope>NUCLEOTIDE SEQUENCE [LARGE SCALE GENOMIC DNA]</scope>
    <source>
        <strain evidence="1 2">DSM 25653</strain>
    </source>
</reference>
<proteinExistence type="predicted"/>
<evidence type="ECO:0000313" key="2">
    <source>
        <dbReference type="Proteomes" id="UP001138768"/>
    </source>
</evidence>
<dbReference type="AlphaFoldDB" id="A0A9X0WD08"/>
<name>A0A9X0WD08_9GAMM</name>
<organism evidence="1 2">
    <name type="scientific">Lamprobacter modestohalophilus</name>
    <dbReference type="NCBI Taxonomy" id="1064514"/>
    <lineage>
        <taxon>Bacteria</taxon>
        <taxon>Pseudomonadati</taxon>
        <taxon>Pseudomonadota</taxon>
        <taxon>Gammaproteobacteria</taxon>
        <taxon>Chromatiales</taxon>
        <taxon>Chromatiaceae</taxon>
        <taxon>Lamprobacter</taxon>
    </lineage>
</organism>
<evidence type="ECO:0000313" key="1">
    <source>
        <dbReference type="EMBL" id="MBK1620915.1"/>
    </source>
</evidence>